<reference evidence="2" key="1">
    <citation type="submission" date="2022-10" db="EMBL/GenBank/DDBJ databases">
        <title>Genome assembly of Pristionchus species.</title>
        <authorList>
            <person name="Yoshida K."/>
            <person name="Sommer R.J."/>
        </authorList>
    </citation>
    <scope>NUCLEOTIDE SEQUENCE [LARGE SCALE GENOMIC DNA]</scope>
    <source>
        <strain evidence="2">RS5460</strain>
    </source>
</reference>
<feature type="non-terminal residue" evidence="1">
    <location>
        <position position="1"/>
    </location>
</feature>
<keyword evidence="2" id="KW-1185">Reference proteome</keyword>
<dbReference type="AlphaFoldDB" id="A0AAN4Z3B7"/>
<proteinExistence type="predicted"/>
<dbReference type="Proteomes" id="UP001328107">
    <property type="component" value="Unassembled WGS sequence"/>
</dbReference>
<organism evidence="1 2">
    <name type="scientific">Pristionchus mayeri</name>
    <dbReference type="NCBI Taxonomy" id="1317129"/>
    <lineage>
        <taxon>Eukaryota</taxon>
        <taxon>Metazoa</taxon>
        <taxon>Ecdysozoa</taxon>
        <taxon>Nematoda</taxon>
        <taxon>Chromadorea</taxon>
        <taxon>Rhabditida</taxon>
        <taxon>Rhabditina</taxon>
        <taxon>Diplogasteromorpha</taxon>
        <taxon>Diplogasteroidea</taxon>
        <taxon>Neodiplogasteridae</taxon>
        <taxon>Pristionchus</taxon>
    </lineage>
</organism>
<dbReference type="EMBL" id="BTRK01000001">
    <property type="protein sequence ID" value="GMR31168.1"/>
    <property type="molecule type" value="Genomic_DNA"/>
</dbReference>
<sequence>FRSMLARLSTQSCRGLSHSSKLVSRKVLKKNVNPRARGNRDSLVDDLLDCIKTGFKDGSTLKDRLFGFTNSKMMVGASALGIGALALNGLRVGKKND</sequence>
<name>A0AAN4Z3B7_9BILA</name>
<evidence type="ECO:0000313" key="1">
    <source>
        <dbReference type="EMBL" id="GMR31168.1"/>
    </source>
</evidence>
<accession>A0AAN4Z3B7</accession>
<gene>
    <name evidence="1" type="ORF">PMAYCL1PPCAC_01363</name>
</gene>
<protein>
    <submittedName>
        <fullName evidence="1">Uncharacterized protein</fullName>
    </submittedName>
</protein>
<feature type="non-terminal residue" evidence="1">
    <location>
        <position position="97"/>
    </location>
</feature>
<comment type="caution">
    <text evidence="1">The sequence shown here is derived from an EMBL/GenBank/DDBJ whole genome shotgun (WGS) entry which is preliminary data.</text>
</comment>
<evidence type="ECO:0000313" key="2">
    <source>
        <dbReference type="Proteomes" id="UP001328107"/>
    </source>
</evidence>